<protein>
    <recommendedName>
        <fullName evidence="3">DUF4595 domain-containing protein</fullName>
    </recommendedName>
</protein>
<evidence type="ECO:0000313" key="1">
    <source>
        <dbReference type="EMBL" id="MFD1631568.1"/>
    </source>
</evidence>
<dbReference type="RefSeq" id="WP_379663935.1">
    <property type="nucleotide sequence ID" value="NZ_JBHUDG010000048.1"/>
</dbReference>
<gene>
    <name evidence="1" type="ORF">ACFSAH_16965</name>
</gene>
<comment type="caution">
    <text evidence="1">The sequence shown here is derived from an EMBL/GenBank/DDBJ whole genome shotgun (WGS) entry which is preliminary data.</text>
</comment>
<evidence type="ECO:0000313" key="2">
    <source>
        <dbReference type="Proteomes" id="UP001597118"/>
    </source>
</evidence>
<reference evidence="2" key="1">
    <citation type="journal article" date="2019" name="Int. J. Syst. Evol. Microbiol.">
        <title>The Global Catalogue of Microorganisms (GCM) 10K type strain sequencing project: providing services to taxonomists for standard genome sequencing and annotation.</title>
        <authorList>
            <consortium name="The Broad Institute Genomics Platform"/>
            <consortium name="The Broad Institute Genome Sequencing Center for Infectious Disease"/>
            <person name="Wu L."/>
            <person name="Ma J."/>
        </authorList>
    </citation>
    <scope>NUCLEOTIDE SEQUENCE [LARGE SCALE GENOMIC DNA]</scope>
    <source>
        <strain evidence="2">CCUG 53762</strain>
    </source>
</reference>
<dbReference type="PROSITE" id="PS51257">
    <property type="entry name" value="PROKAR_LIPOPROTEIN"/>
    <property type="match status" value="1"/>
</dbReference>
<dbReference type="EMBL" id="JBHUDG010000048">
    <property type="protein sequence ID" value="MFD1631568.1"/>
    <property type="molecule type" value="Genomic_DNA"/>
</dbReference>
<keyword evidence="2" id="KW-1185">Reference proteome</keyword>
<evidence type="ECO:0008006" key="3">
    <source>
        <dbReference type="Google" id="ProtNLM"/>
    </source>
</evidence>
<dbReference type="Proteomes" id="UP001597118">
    <property type="component" value="Unassembled WGS sequence"/>
</dbReference>
<sequence>MRKIILALGVVFLFSCRQDESIIKPASGSVNGGDGYRASCLITKSTSSTGEIKNIKYDENAIPLESISSSGESHYIIVEKPKQLLYFKGGKSSDEVKSRIYMTDFGSVQKEVAVHVGDDGKTIVEDKNQVDTYYYNSKKLLTKIDKAYGEDRAIIELTYDDKDRVNRIVIKDPGATMVLFEYTNFTYLDRKKNDNIYNIGFIESYSTALIPCLQNVYITSYKMKMMPGGFGGIDFGEIDFGGIDLGEINFDTDYKNEFTFDGNKVTTVKTTVTALGIANSYINNLESSCK</sequence>
<organism evidence="1 2">
    <name type="scientific">Pseudopedobacter beijingensis</name>
    <dbReference type="NCBI Taxonomy" id="1207056"/>
    <lineage>
        <taxon>Bacteria</taxon>
        <taxon>Pseudomonadati</taxon>
        <taxon>Bacteroidota</taxon>
        <taxon>Sphingobacteriia</taxon>
        <taxon>Sphingobacteriales</taxon>
        <taxon>Sphingobacteriaceae</taxon>
        <taxon>Pseudopedobacter</taxon>
    </lineage>
</organism>
<accession>A0ABW4IH40</accession>
<proteinExistence type="predicted"/>
<name>A0ABW4IH40_9SPHI</name>